<proteinExistence type="predicted"/>
<feature type="region of interest" description="Disordered" evidence="1">
    <location>
        <begin position="335"/>
        <end position="368"/>
    </location>
</feature>
<dbReference type="WBParaSite" id="nRc.2.0.1.t19689-RA">
    <property type="protein sequence ID" value="nRc.2.0.1.t19689-RA"/>
    <property type="gene ID" value="nRc.2.0.1.g19689"/>
</dbReference>
<dbReference type="AlphaFoldDB" id="A0A915J0R3"/>
<sequence length="441" mass="50652">MYCWLEIFLVFMILRNAHCTEHSCSFPNDKSEPSRKGTHDDKIFLECSRDNFFVAKLCPLDTSFDNRTMKCVKNYHPTTIRQHQLKILNNAQSSKLNHQHQPPKSSVEVELSKKKVIAEFRGDCANGQWCPYDGSKIQVCNVAGPKFLLCTAKGWVRKKCAPGRVFNREKGSCLMETVPPQNIQSLDKIFGQHAPDTTASSNHAEIVENSPHTIKSESVENSWFSYPWHSKSILIDPQHPLYSSRSIWPEPDIQINAHSKMSSAHSNTISNQLPTYHQTAYWNPYPNSYDQKSPHVETWRSWHNNQKPMSTNEVDLIWHFAKILARQYLQHRYANMPPRPMSQPQEPAPSYDDTAMSSTSRTFSSSGTSEYLPDYGMVSNLYGNSVPAPLPYYNQQVDWSSFLLNALHFQCLDFNLALFLIECVKDCSLCIRIIYVFDLIK</sequence>
<keyword evidence="2" id="KW-0732">Signal</keyword>
<feature type="chain" id="PRO_5037018638" evidence="2">
    <location>
        <begin position="20"/>
        <end position="441"/>
    </location>
</feature>
<evidence type="ECO:0000256" key="1">
    <source>
        <dbReference type="SAM" id="MobiDB-lite"/>
    </source>
</evidence>
<protein>
    <submittedName>
        <fullName evidence="4">Chitin-binding type-2 domain-containing protein</fullName>
    </submittedName>
</protein>
<feature type="compositionally biased region" description="Low complexity" evidence="1">
    <location>
        <begin position="357"/>
        <end position="368"/>
    </location>
</feature>
<evidence type="ECO:0000256" key="2">
    <source>
        <dbReference type="SAM" id="SignalP"/>
    </source>
</evidence>
<feature type="signal peptide" evidence="2">
    <location>
        <begin position="1"/>
        <end position="19"/>
    </location>
</feature>
<evidence type="ECO:0000313" key="3">
    <source>
        <dbReference type="Proteomes" id="UP000887565"/>
    </source>
</evidence>
<name>A0A915J0R3_ROMCU</name>
<organism evidence="3 4">
    <name type="scientific">Romanomermis culicivorax</name>
    <name type="common">Nematode worm</name>
    <dbReference type="NCBI Taxonomy" id="13658"/>
    <lineage>
        <taxon>Eukaryota</taxon>
        <taxon>Metazoa</taxon>
        <taxon>Ecdysozoa</taxon>
        <taxon>Nematoda</taxon>
        <taxon>Enoplea</taxon>
        <taxon>Dorylaimia</taxon>
        <taxon>Mermithida</taxon>
        <taxon>Mermithoidea</taxon>
        <taxon>Mermithidae</taxon>
        <taxon>Romanomermis</taxon>
    </lineage>
</organism>
<accession>A0A915J0R3</accession>
<dbReference type="Proteomes" id="UP000887565">
    <property type="component" value="Unplaced"/>
</dbReference>
<reference evidence="4" key="1">
    <citation type="submission" date="2022-11" db="UniProtKB">
        <authorList>
            <consortium name="WormBaseParasite"/>
        </authorList>
    </citation>
    <scope>IDENTIFICATION</scope>
</reference>
<evidence type="ECO:0000313" key="4">
    <source>
        <dbReference type="WBParaSite" id="nRc.2.0.1.t19689-RA"/>
    </source>
</evidence>
<keyword evidence="3" id="KW-1185">Reference proteome</keyword>